<reference evidence="3 4" key="1">
    <citation type="journal article" date="2012" name="J. Bacteriol.">
        <title>Genome sequence of the bacterium Streptomyces davawensis JCM 4913 and heterologous production of the unique antibiotic roseoflavin.</title>
        <authorList>
            <person name="Jankowitsch F."/>
            <person name="Schwarz J."/>
            <person name="Ruckert C."/>
            <person name="Gust B."/>
            <person name="Szczepanowski R."/>
            <person name="Blom J."/>
            <person name="Pelzer S."/>
            <person name="Kalinowski J."/>
            <person name="Mack M."/>
        </authorList>
    </citation>
    <scope>NUCLEOTIDE SEQUENCE [LARGE SCALE GENOMIC DNA]</scope>
    <source>
        <strain evidence="4">DSM 101723 / JCM 4913 / KCC S-0913 / 768</strain>
    </source>
</reference>
<keyword evidence="2" id="KW-0472">Membrane</keyword>
<evidence type="ECO:0000313" key="3">
    <source>
        <dbReference type="EMBL" id="CCK32835.1"/>
    </source>
</evidence>
<sequence>MTSKQVMIVAVLAAVLTWSAVMTALGQLAAVAALLPSLGLLIQQIVSVFIGAEVRSGAAQGSRRRRLRQRPAEASPAGSEEPAR</sequence>
<dbReference type="RefSeq" id="WP_015663151.1">
    <property type="nucleotide sequence ID" value="NC_020504.1"/>
</dbReference>
<dbReference type="eggNOG" id="ENOG5031WR9">
    <property type="taxonomic scope" value="Bacteria"/>
</dbReference>
<dbReference type="EMBL" id="HE971709">
    <property type="protein sequence ID" value="CCK32835.1"/>
    <property type="molecule type" value="Genomic_DNA"/>
</dbReference>
<evidence type="ECO:0000256" key="1">
    <source>
        <dbReference type="SAM" id="MobiDB-lite"/>
    </source>
</evidence>
<keyword evidence="2" id="KW-1133">Transmembrane helix</keyword>
<gene>
    <name evidence="3" type="ORF">BN159_8457</name>
</gene>
<dbReference type="PATRIC" id="fig|1214101.3.peg.8549"/>
<dbReference type="KEGG" id="sdv:BN159_8457"/>
<keyword evidence="4" id="KW-1185">Reference proteome</keyword>
<feature type="transmembrane region" description="Helical" evidence="2">
    <location>
        <begin position="33"/>
        <end position="54"/>
    </location>
</feature>
<proteinExistence type="predicted"/>
<evidence type="ECO:0000313" key="4">
    <source>
        <dbReference type="Proteomes" id="UP000008043"/>
    </source>
</evidence>
<keyword evidence="2" id="KW-0812">Transmembrane</keyword>
<protein>
    <submittedName>
        <fullName evidence="3">Putative secreted protein</fullName>
    </submittedName>
</protein>
<name>K4RGI9_STRDJ</name>
<dbReference type="AlphaFoldDB" id="K4RGI9"/>
<organism evidence="3 4">
    <name type="scientific">Streptomyces davaonensis (strain DSM 101723 / JCM 4913 / KCC S-0913 / 768)</name>
    <dbReference type="NCBI Taxonomy" id="1214101"/>
    <lineage>
        <taxon>Bacteria</taxon>
        <taxon>Bacillati</taxon>
        <taxon>Actinomycetota</taxon>
        <taxon>Actinomycetes</taxon>
        <taxon>Kitasatosporales</taxon>
        <taxon>Streptomycetaceae</taxon>
        <taxon>Streptomyces</taxon>
    </lineage>
</organism>
<feature type="region of interest" description="Disordered" evidence="1">
    <location>
        <begin position="56"/>
        <end position="84"/>
    </location>
</feature>
<dbReference type="HOGENOM" id="CLU_193070_0_0_11"/>
<evidence type="ECO:0000256" key="2">
    <source>
        <dbReference type="SAM" id="Phobius"/>
    </source>
</evidence>
<dbReference type="Proteomes" id="UP000008043">
    <property type="component" value="Chromosome"/>
</dbReference>
<accession>K4RGI9</accession>
<feature type="compositionally biased region" description="Low complexity" evidence="1">
    <location>
        <begin position="72"/>
        <end position="84"/>
    </location>
</feature>
<dbReference type="STRING" id="1214101.BN159_8457"/>